<dbReference type="EMBL" id="JH712168">
    <property type="protein sequence ID" value="EFO14150.1"/>
    <property type="molecule type" value="Genomic_DNA"/>
</dbReference>
<organism evidence="1">
    <name type="scientific">Loa loa</name>
    <name type="common">Eye worm</name>
    <name type="synonym">Filaria loa</name>
    <dbReference type="NCBI Taxonomy" id="7209"/>
    <lineage>
        <taxon>Eukaryota</taxon>
        <taxon>Metazoa</taxon>
        <taxon>Ecdysozoa</taxon>
        <taxon>Nematoda</taxon>
        <taxon>Chromadorea</taxon>
        <taxon>Rhabditida</taxon>
        <taxon>Spirurina</taxon>
        <taxon>Spiruromorpha</taxon>
        <taxon>Filarioidea</taxon>
        <taxon>Onchocercidae</taxon>
        <taxon>Loa</taxon>
    </lineage>
</organism>
<dbReference type="AlphaFoldDB" id="A0A1S0TIC7"/>
<dbReference type="KEGG" id="loa:LOAG_14374"/>
<name>A0A1S0TIC7_LOALO</name>
<dbReference type="RefSeq" id="XP_003149919.1">
    <property type="nucleotide sequence ID" value="XM_003149871.1"/>
</dbReference>
<dbReference type="InParanoid" id="A0A1S0TIC7"/>
<gene>
    <name evidence="1" type="ORF">LOAG_14374</name>
</gene>
<protein>
    <submittedName>
        <fullName evidence="1">Uncharacterized protein</fullName>
    </submittedName>
</protein>
<reference evidence="1" key="1">
    <citation type="submission" date="2012-04" db="EMBL/GenBank/DDBJ databases">
        <title>The Genome Sequence of Loa loa.</title>
        <authorList>
            <consortium name="The Broad Institute Genome Sequencing Platform"/>
            <consortium name="Broad Institute Genome Sequencing Center for Infectious Disease"/>
            <person name="Nutman T.B."/>
            <person name="Fink D.L."/>
            <person name="Russ C."/>
            <person name="Young S."/>
            <person name="Zeng Q."/>
            <person name="Gargeya S."/>
            <person name="Alvarado L."/>
            <person name="Berlin A."/>
            <person name="Chapman S.B."/>
            <person name="Chen Z."/>
            <person name="Freedman E."/>
            <person name="Gellesch M."/>
            <person name="Goldberg J."/>
            <person name="Griggs A."/>
            <person name="Gujja S."/>
            <person name="Heilman E.R."/>
            <person name="Heiman D."/>
            <person name="Howarth C."/>
            <person name="Mehta T."/>
            <person name="Neiman D."/>
            <person name="Pearson M."/>
            <person name="Roberts A."/>
            <person name="Saif S."/>
            <person name="Shea T."/>
            <person name="Shenoy N."/>
            <person name="Sisk P."/>
            <person name="Stolte C."/>
            <person name="Sykes S."/>
            <person name="White J."/>
            <person name="Yandava C."/>
            <person name="Haas B."/>
            <person name="Henn M.R."/>
            <person name="Nusbaum C."/>
            <person name="Birren B."/>
        </authorList>
    </citation>
    <scope>NUCLEOTIDE SEQUENCE [LARGE SCALE GENOMIC DNA]</scope>
</reference>
<proteinExistence type="predicted"/>
<evidence type="ECO:0000313" key="1">
    <source>
        <dbReference type="EMBL" id="EFO14150.1"/>
    </source>
</evidence>
<sequence length="118" mass="13955">MKYREIATILSAREGDLKNLLIWQKRKLKRKGSVEFSKLAEEGRDFLGESSYEHLLESVYAICISYYQYTDGRKNFGNCRNIQYKALEYISSWFSVSYIIFSQVNSRQQVITQELYPL</sequence>
<accession>A0A1S0TIC7</accession>
<dbReference type="GeneID" id="9951854"/>
<dbReference type="CTD" id="9951854"/>